<dbReference type="EMBL" id="CAXITT010000590">
    <property type="protein sequence ID" value="CAL1544016.1"/>
    <property type="molecule type" value="Genomic_DNA"/>
</dbReference>
<reference evidence="12 13" key="1">
    <citation type="submission" date="2024-04" db="EMBL/GenBank/DDBJ databases">
        <authorList>
            <consortium name="Genoscope - CEA"/>
            <person name="William W."/>
        </authorList>
    </citation>
    <scope>NUCLEOTIDE SEQUENCE [LARGE SCALE GENOMIC DNA]</scope>
</reference>
<dbReference type="GO" id="GO:0016297">
    <property type="term" value="F:fatty acyl-[ACP] hydrolase activity"/>
    <property type="evidence" value="ECO:0007669"/>
    <property type="project" value="UniProtKB-EC"/>
</dbReference>
<protein>
    <recommendedName>
        <fullName evidence="9">S-acyl fatty acid synthase thioesterase, medium chain</fullName>
        <ecNumber evidence="2">3.1.2.14</ecNumber>
    </recommendedName>
    <alternativeName>
        <fullName evidence="10">Thioesterase II</fullName>
    </alternativeName>
</protein>
<dbReference type="InterPro" id="IPR029058">
    <property type="entry name" value="AB_hydrolase_fold"/>
</dbReference>
<evidence type="ECO:0000256" key="3">
    <source>
        <dbReference type="ARBA" id="ARBA00022516"/>
    </source>
</evidence>
<evidence type="ECO:0000256" key="9">
    <source>
        <dbReference type="ARBA" id="ARBA00073799"/>
    </source>
</evidence>
<dbReference type="PANTHER" id="PTHR11487">
    <property type="entry name" value="THIOESTERASE"/>
    <property type="match status" value="1"/>
</dbReference>
<dbReference type="AlphaFoldDB" id="A0AAV2IEG0"/>
<accession>A0AAV2IEG0</accession>
<dbReference type="Proteomes" id="UP001497497">
    <property type="component" value="Unassembled WGS sequence"/>
</dbReference>
<evidence type="ECO:0000313" key="13">
    <source>
        <dbReference type="Proteomes" id="UP001497497"/>
    </source>
</evidence>
<feature type="domain" description="Thioesterase" evidence="11">
    <location>
        <begin position="50"/>
        <end position="275"/>
    </location>
</feature>
<keyword evidence="5" id="KW-0276">Fatty acid metabolism</keyword>
<evidence type="ECO:0000256" key="10">
    <source>
        <dbReference type="ARBA" id="ARBA00079653"/>
    </source>
</evidence>
<dbReference type="FunFam" id="3.40.50.1820:FF:000153">
    <property type="entry name" value="Surfactin synthase thioesterase subunit"/>
    <property type="match status" value="1"/>
</dbReference>
<dbReference type="PANTHER" id="PTHR11487:SF0">
    <property type="entry name" value="S-ACYL FATTY ACID SYNTHASE THIOESTERASE, MEDIUM CHAIN"/>
    <property type="match status" value="1"/>
</dbReference>
<evidence type="ECO:0000256" key="6">
    <source>
        <dbReference type="ARBA" id="ARBA00023098"/>
    </source>
</evidence>
<evidence type="ECO:0000256" key="5">
    <source>
        <dbReference type="ARBA" id="ARBA00022832"/>
    </source>
</evidence>
<proteinExistence type="inferred from homology"/>
<keyword evidence="6" id="KW-0443">Lipid metabolism</keyword>
<keyword evidence="7" id="KW-0275">Fatty acid biosynthesis</keyword>
<organism evidence="12 13">
    <name type="scientific">Lymnaea stagnalis</name>
    <name type="common">Great pond snail</name>
    <name type="synonym">Helix stagnalis</name>
    <dbReference type="NCBI Taxonomy" id="6523"/>
    <lineage>
        <taxon>Eukaryota</taxon>
        <taxon>Metazoa</taxon>
        <taxon>Spiralia</taxon>
        <taxon>Lophotrochozoa</taxon>
        <taxon>Mollusca</taxon>
        <taxon>Gastropoda</taxon>
        <taxon>Heterobranchia</taxon>
        <taxon>Euthyneura</taxon>
        <taxon>Panpulmonata</taxon>
        <taxon>Hygrophila</taxon>
        <taxon>Lymnaeoidea</taxon>
        <taxon>Lymnaeidae</taxon>
        <taxon>Lymnaea</taxon>
    </lineage>
</organism>
<keyword evidence="13" id="KW-1185">Reference proteome</keyword>
<keyword evidence="4" id="KW-0378">Hydrolase</keyword>
<dbReference type="InterPro" id="IPR012223">
    <property type="entry name" value="TEII"/>
</dbReference>
<evidence type="ECO:0000256" key="7">
    <source>
        <dbReference type="ARBA" id="ARBA00023160"/>
    </source>
</evidence>
<sequence>MHHNTVARHGKLLKAPTTISDRKFLDQKKKLKAFWGTMNCRYPRPDASMRLFCFPWAGGGAGFYTAWGEDITEDVEVFGVCLPGRENRFKDPCCDNAKDTIDWIVRTIHDEYFDKPFAFYGHSMGALLAFLVALELKQHYKREPEHMFLSGTTAPHSPHRSSRMLNVSEMTKDEFLEKLKHLGGTPPEVFENPELMDIYLPPLYADFCMVPQLRYEHNSDSKPPLTCPIDFFDGMEDIDHDIEAWRQVTSGSFSFRKMPGGHFFLKEPENTKKLTNYINLRFSGFEDIV</sequence>
<evidence type="ECO:0000313" key="12">
    <source>
        <dbReference type="EMBL" id="CAL1544016.1"/>
    </source>
</evidence>
<dbReference type="InterPro" id="IPR001031">
    <property type="entry name" value="Thioesterase"/>
</dbReference>
<evidence type="ECO:0000256" key="1">
    <source>
        <dbReference type="ARBA" id="ARBA00007169"/>
    </source>
</evidence>
<evidence type="ECO:0000259" key="11">
    <source>
        <dbReference type="Pfam" id="PF00975"/>
    </source>
</evidence>
<gene>
    <name evidence="12" type="ORF">GSLYS_00017529001</name>
</gene>
<name>A0AAV2IEG0_LYMST</name>
<evidence type="ECO:0000256" key="2">
    <source>
        <dbReference type="ARBA" id="ARBA00012480"/>
    </source>
</evidence>
<comment type="similarity">
    <text evidence="1">Belongs to the thioesterase family.</text>
</comment>
<dbReference type="SUPFAM" id="SSF53474">
    <property type="entry name" value="alpha/beta-Hydrolases"/>
    <property type="match status" value="1"/>
</dbReference>
<comment type="catalytic activity">
    <reaction evidence="8">
        <text>(9Z)-octadecenoyl-[ACP] + H2O = (9Z)-octadecenoate + holo-[ACP] + H(+)</text>
        <dbReference type="Rhea" id="RHEA:15057"/>
        <dbReference type="Rhea" id="RHEA-COMP:9685"/>
        <dbReference type="Rhea" id="RHEA-COMP:9924"/>
        <dbReference type="ChEBI" id="CHEBI:15377"/>
        <dbReference type="ChEBI" id="CHEBI:15378"/>
        <dbReference type="ChEBI" id="CHEBI:30823"/>
        <dbReference type="ChEBI" id="CHEBI:64479"/>
        <dbReference type="ChEBI" id="CHEBI:78783"/>
        <dbReference type="EC" id="3.1.2.14"/>
    </reaction>
</comment>
<evidence type="ECO:0000256" key="4">
    <source>
        <dbReference type="ARBA" id="ARBA00022801"/>
    </source>
</evidence>
<evidence type="ECO:0000256" key="8">
    <source>
        <dbReference type="ARBA" id="ARBA00048536"/>
    </source>
</evidence>
<dbReference type="Pfam" id="PF00975">
    <property type="entry name" value="Thioesterase"/>
    <property type="match status" value="1"/>
</dbReference>
<keyword evidence="3" id="KW-0444">Lipid biosynthesis</keyword>
<dbReference type="Gene3D" id="3.40.50.1820">
    <property type="entry name" value="alpha/beta hydrolase"/>
    <property type="match status" value="1"/>
</dbReference>
<dbReference type="EC" id="3.1.2.14" evidence="2"/>
<comment type="caution">
    <text evidence="12">The sequence shown here is derived from an EMBL/GenBank/DDBJ whole genome shotgun (WGS) entry which is preliminary data.</text>
</comment>
<dbReference type="GO" id="GO:0051792">
    <property type="term" value="P:medium-chain fatty acid biosynthetic process"/>
    <property type="evidence" value="ECO:0007669"/>
    <property type="project" value="UniProtKB-ARBA"/>
</dbReference>